<protein>
    <submittedName>
        <fullName evidence="1">Uncharacterized protein</fullName>
    </submittedName>
</protein>
<accession>A0ABP8EQY0</accession>
<proteinExistence type="predicted"/>
<dbReference type="Proteomes" id="UP001499841">
    <property type="component" value="Unassembled WGS sequence"/>
</dbReference>
<evidence type="ECO:0000313" key="1">
    <source>
        <dbReference type="EMBL" id="GAA4286192.1"/>
    </source>
</evidence>
<reference evidence="2" key="1">
    <citation type="journal article" date="2019" name="Int. J. Syst. Evol. Microbiol.">
        <title>The Global Catalogue of Microorganisms (GCM) 10K type strain sequencing project: providing services to taxonomists for standard genome sequencing and annotation.</title>
        <authorList>
            <consortium name="The Broad Institute Genomics Platform"/>
            <consortium name="The Broad Institute Genome Sequencing Center for Infectious Disease"/>
            <person name="Wu L."/>
            <person name="Ma J."/>
        </authorList>
    </citation>
    <scope>NUCLEOTIDE SEQUENCE [LARGE SCALE GENOMIC DNA]</scope>
    <source>
        <strain evidence="2">JCM 17459</strain>
    </source>
</reference>
<organism evidence="1 2">
    <name type="scientific">Georgenia daeguensis</name>
    <dbReference type="NCBI Taxonomy" id="908355"/>
    <lineage>
        <taxon>Bacteria</taxon>
        <taxon>Bacillati</taxon>
        <taxon>Actinomycetota</taxon>
        <taxon>Actinomycetes</taxon>
        <taxon>Micrococcales</taxon>
        <taxon>Bogoriellaceae</taxon>
        <taxon>Georgenia</taxon>
    </lineage>
</organism>
<name>A0ABP8EQY0_9MICO</name>
<gene>
    <name evidence="1" type="ORF">GCM10022262_05510</name>
</gene>
<dbReference type="EMBL" id="BAABBA010000002">
    <property type="protein sequence ID" value="GAA4286192.1"/>
    <property type="molecule type" value="Genomic_DNA"/>
</dbReference>
<comment type="caution">
    <text evidence="1">The sequence shown here is derived from an EMBL/GenBank/DDBJ whole genome shotgun (WGS) entry which is preliminary data.</text>
</comment>
<evidence type="ECO:0000313" key="2">
    <source>
        <dbReference type="Proteomes" id="UP001499841"/>
    </source>
</evidence>
<keyword evidence="2" id="KW-1185">Reference proteome</keyword>
<sequence>MITLPGLERDPSDLGLSVLPADPPHTCDGGWIDRDAARPCLTCRPWLRREDTPR</sequence>